<feature type="region of interest" description="Disordered" evidence="2">
    <location>
        <begin position="496"/>
        <end position="515"/>
    </location>
</feature>
<evidence type="ECO:0000256" key="1">
    <source>
        <dbReference type="SAM" id="Coils"/>
    </source>
</evidence>
<keyword evidence="4" id="KW-1185">Reference proteome</keyword>
<gene>
    <name evidence="3" type="ORF">AMS68_004658</name>
</gene>
<feature type="region of interest" description="Disordered" evidence="2">
    <location>
        <begin position="205"/>
        <end position="249"/>
    </location>
</feature>
<dbReference type="AlphaFoldDB" id="A0A6H0XWV4"/>
<evidence type="ECO:0000313" key="3">
    <source>
        <dbReference type="EMBL" id="QIW99140.1"/>
    </source>
</evidence>
<feature type="region of interest" description="Disordered" evidence="2">
    <location>
        <begin position="432"/>
        <end position="453"/>
    </location>
</feature>
<feature type="compositionally biased region" description="Polar residues" evidence="2">
    <location>
        <begin position="306"/>
        <end position="315"/>
    </location>
</feature>
<feature type="compositionally biased region" description="Polar residues" evidence="2">
    <location>
        <begin position="19"/>
        <end position="29"/>
    </location>
</feature>
<feature type="compositionally biased region" description="Polar residues" evidence="2">
    <location>
        <begin position="812"/>
        <end position="824"/>
    </location>
</feature>
<feature type="region of interest" description="Disordered" evidence="2">
    <location>
        <begin position="283"/>
        <end position="368"/>
    </location>
</feature>
<feature type="compositionally biased region" description="Polar residues" evidence="2">
    <location>
        <begin position="433"/>
        <end position="442"/>
    </location>
</feature>
<feature type="compositionally biased region" description="Polar residues" evidence="2">
    <location>
        <begin position="901"/>
        <end position="931"/>
    </location>
</feature>
<feature type="compositionally biased region" description="Basic and acidic residues" evidence="2">
    <location>
        <begin position="283"/>
        <end position="294"/>
    </location>
</feature>
<sequence>MMLSGTSPEHSTEGDAQRNDSTTQVQVTEQPPLKVEEAAPPSEIARQVRGDSARDPINETPGPPQNDSRQLSLDNTALPSERRPALDSSGQDLHLLEGLGATNDDACNLTSAPVSQAPISQHSLSARGRPSIAPLSLQLNSALAGSSRPPESSQALIERVCPESPVGSGQSSSLPARLDRVALPLRSHHRSLSARPVLQSAELGPSFDHVHDASGDTTPTGPAQSHASEVDGALDEQSGTATTTGSLHDAEIWDEEFGLEPYRPLRRHDFGSRIWLGVTNRQPVDEGRRTHETSRGTAYTNEDVISDSTQVTNGRSHGIANDETPESHHSPPHENHVNGWHRQQHLDHEDHSDNGWNHDGATEEHVPTTNGYSRVALARELDQLDLDLGVPPFELREHIGSETYDHQQSEYMHQHRAQALRQEVLHDAHRTTGHGQANQNGHAHSDVYASRNGNDPYIPIGLGSPRDDQHPSLTAGEEVVSDGHSPTTILRSPQDLQSHAMQPNHRSLRSNDTRPAHNVTYNPVYNDAQQDLRNWPQTSHYWGAPEPEQRLPGYWYHEPEVWYDDRAVYHEEPEEYLNGNANTRNDDHELGTTYSTHDDESRRRWQAFALHHTALMQTFYAEYQRARLEVDHYRTRQDEARQRIIRLQNDRLNVISELRRVANTHGVPSQVLTITEGLSPVRRASEIYVDQLPGTRSVVEGPTYMRECVRRGCSDRNYADRGPPELERVHSWPSTEQSGRWDWWVRHYHRERSIEVQDTESSTWRSAVLAARAGADQMQTSDQSDRLSLRDPQHPVNAQERSRSIDPAPPASDSQHTSTEQLSLSRERRMKQPEIEKPLAQQDRREQRGGQDLMDNYGEGPSQPRENVAQARLRRPAQFIVGPDSSMTSPNDESEEESHVSIAQQAAQSEQLQHLQMGERSTTQASDRSRQ</sequence>
<proteinExistence type="predicted"/>
<name>A0A6H0XWV4_9PEZI</name>
<dbReference type="Proteomes" id="UP000503462">
    <property type="component" value="Chromosome 3"/>
</dbReference>
<reference evidence="3 4" key="1">
    <citation type="journal article" date="2016" name="Sci. Rep.">
        <title>Peltaster fructicola genome reveals evolution from an invasive phytopathogen to an ectophytic parasite.</title>
        <authorList>
            <person name="Xu C."/>
            <person name="Chen H."/>
            <person name="Gleason M.L."/>
            <person name="Xu J.R."/>
            <person name="Liu H."/>
            <person name="Zhang R."/>
            <person name="Sun G."/>
        </authorList>
    </citation>
    <scope>NUCLEOTIDE SEQUENCE [LARGE SCALE GENOMIC DNA]</scope>
    <source>
        <strain evidence="3 4">LNHT1506</strain>
    </source>
</reference>
<feature type="compositionally biased region" description="Basic and acidic residues" evidence="2">
    <location>
        <begin position="825"/>
        <end position="849"/>
    </location>
</feature>
<feature type="compositionally biased region" description="Basic and acidic residues" evidence="2">
    <location>
        <begin position="783"/>
        <end position="793"/>
    </location>
</feature>
<feature type="compositionally biased region" description="Basic and acidic residues" evidence="2">
    <location>
        <begin position="325"/>
        <end position="336"/>
    </location>
</feature>
<feature type="region of interest" description="Disordered" evidence="2">
    <location>
        <begin position="1"/>
        <end position="90"/>
    </location>
</feature>
<feature type="coiled-coil region" evidence="1">
    <location>
        <begin position="623"/>
        <end position="650"/>
    </location>
</feature>
<organism evidence="3 4">
    <name type="scientific">Peltaster fructicola</name>
    <dbReference type="NCBI Taxonomy" id="286661"/>
    <lineage>
        <taxon>Eukaryota</taxon>
        <taxon>Fungi</taxon>
        <taxon>Dikarya</taxon>
        <taxon>Ascomycota</taxon>
        <taxon>Pezizomycotina</taxon>
        <taxon>Dothideomycetes</taxon>
        <taxon>Dothideomycetes incertae sedis</taxon>
        <taxon>Peltaster</taxon>
    </lineage>
</organism>
<feature type="compositionally biased region" description="Basic and acidic residues" evidence="2">
    <location>
        <begin position="46"/>
        <end position="57"/>
    </location>
</feature>
<feature type="compositionally biased region" description="Polar residues" evidence="2">
    <location>
        <begin position="237"/>
        <end position="246"/>
    </location>
</feature>
<keyword evidence="1" id="KW-0175">Coiled coil</keyword>
<feature type="region of interest" description="Disordered" evidence="2">
    <location>
        <begin position="774"/>
        <end position="931"/>
    </location>
</feature>
<evidence type="ECO:0000313" key="4">
    <source>
        <dbReference type="Proteomes" id="UP000503462"/>
    </source>
</evidence>
<feature type="compositionally biased region" description="Basic and acidic residues" evidence="2">
    <location>
        <begin position="344"/>
        <end position="353"/>
    </location>
</feature>
<accession>A0A6H0XWV4</accession>
<protein>
    <submittedName>
        <fullName evidence="3">Uncharacterized protein</fullName>
    </submittedName>
</protein>
<feature type="compositionally biased region" description="Polar residues" evidence="2">
    <location>
        <begin position="496"/>
        <end position="505"/>
    </location>
</feature>
<evidence type="ECO:0000256" key="2">
    <source>
        <dbReference type="SAM" id="MobiDB-lite"/>
    </source>
</evidence>
<feature type="region of interest" description="Disordered" evidence="2">
    <location>
        <begin position="465"/>
        <end position="486"/>
    </location>
</feature>
<feature type="compositionally biased region" description="Polar residues" evidence="2">
    <location>
        <begin position="65"/>
        <end position="78"/>
    </location>
</feature>
<feature type="compositionally biased region" description="Polar residues" evidence="2">
    <location>
        <begin position="215"/>
        <end position="227"/>
    </location>
</feature>
<dbReference type="EMBL" id="CP051141">
    <property type="protein sequence ID" value="QIW99140.1"/>
    <property type="molecule type" value="Genomic_DNA"/>
</dbReference>